<dbReference type="Pfam" id="PF05553">
    <property type="entry name" value="DUF761"/>
    <property type="match status" value="1"/>
</dbReference>
<comment type="caution">
    <text evidence="1">The sequence shown here is derived from an EMBL/GenBank/DDBJ whole genome shotgun (WGS) entry which is preliminary data.</text>
</comment>
<dbReference type="InterPro" id="IPR008480">
    <property type="entry name" value="DUF761_pln"/>
</dbReference>
<keyword evidence="2" id="KW-1185">Reference proteome</keyword>
<sequence length="163" mass="18699">MAVSALLLHSRHTLQLIYINNNKKKQKRKKNKTNKIFFGSFRLHYNWCASKSSHVLPVPASVYDATWNVVIPTAGDVINNIDQYGNESQLYGYLQWLEEQKVHHKNGGAPAADHDHDFDGDSTVEVDDIDKLADRFIATCHAKFILEKQESARRFKEMLERSA</sequence>
<proteinExistence type="predicted"/>
<organism evidence="1 2">
    <name type="scientific">Ficus carica</name>
    <name type="common">Common fig</name>
    <dbReference type="NCBI Taxonomy" id="3494"/>
    <lineage>
        <taxon>Eukaryota</taxon>
        <taxon>Viridiplantae</taxon>
        <taxon>Streptophyta</taxon>
        <taxon>Embryophyta</taxon>
        <taxon>Tracheophyta</taxon>
        <taxon>Spermatophyta</taxon>
        <taxon>Magnoliopsida</taxon>
        <taxon>eudicotyledons</taxon>
        <taxon>Gunneridae</taxon>
        <taxon>Pentapetalae</taxon>
        <taxon>rosids</taxon>
        <taxon>fabids</taxon>
        <taxon>Rosales</taxon>
        <taxon>Moraceae</taxon>
        <taxon>Ficeae</taxon>
        <taxon>Ficus</taxon>
    </lineage>
</organism>
<accession>A0AA88AWC0</accession>
<evidence type="ECO:0000313" key="2">
    <source>
        <dbReference type="Proteomes" id="UP001187192"/>
    </source>
</evidence>
<reference evidence="1" key="1">
    <citation type="submission" date="2023-07" db="EMBL/GenBank/DDBJ databases">
        <title>draft genome sequence of fig (Ficus carica).</title>
        <authorList>
            <person name="Takahashi T."/>
            <person name="Nishimura K."/>
        </authorList>
    </citation>
    <scope>NUCLEOTIDE SEQUENCE</scope>
</reference>
<dbReference type="PANTHER" id="PTHR33450:SF4">
    <property type="entry name" value="OS04G0665666 PROTEIN"/>
    <property type="match status" value="1"/>
</dbReference>
<dbReference type="EMBL" id="BTGU01000060">
    <property type="protein sequence ID" value="GMN55903.1"/>
    <property type="molecule type" value="Genomic_DNA"/>
</dbReference>
<protein>
    <submittedName>
        <fullName evidence="1">Uncharacterized protein</fullName>
    </submittedName>
</protein>
<dbReference type="PANTHER" id="PTHR33450">
    <property type="entry name" value="EMB|CAB67623.1-RELATED"/>
    <property type="match status" value="1"/>
</dbReference>
<evidence type="ECO:0000313" key="1">
    <source>
        <dbReference type="EMBL" id="GMN55903.1"/>
    </source>
</evidence>
<dbReference type="AlphaFoldDB" id="A0AA88AWC0"/>
<dbReference type="Proteomes" id="UP001187192">
    <property type="component" value="Unassembled WGS sequence"/>
</dbReference>
<name>A0AA88AWC0_FICCA</name>
<gene>
    <name evidence="1" type="ORF">TIFTF001_025027</name>
</gene>